<name>A0ABX5KBY5_9BURK</name>
<dbReference type="PANTHER" id="PTHR30529:SF1">
    <property type="entry name" value="CYTOCHROME B561 HOMOLOG 2"/>
    <property type="match status" value="1"/>
</dbReference>
<evidence type="ECO:0000256" key="10">
    <source>
        <dbReference type="ARBA" id="ARBA00023004"/>
    </source>
</evidence>
<comment type="subcellular location">
    <subcellularLocation>
        <location evidence="2">Cell membrane</location>
        <topology evidence="2">Multi-pass membrane protein</topology>
    </subcellularLocation>
</comment>
<evidence type="ECO:0000256" key="4">
    <source>
        <dbReference type="ARBA" id="ARBA00022475"/>
    </source>
</evidence>
<dbReference type="Gene3D" id="1.20.950.20">
    <property type="entry name" value="Transmembrane di-heme cytochromes, Chain C"/>
    <property type="match status" value="1"/>
</dbReference>
<accession>A0ABX5KBY5</accession>
<dbReference type="Proteomes" id="UP000245712">
    <property type="component" value="Unassembled WGS sequence"/>
</dbReference>
<comment type="similarity">
    <text evidence="12">Belongs to the cytochrome b561 family.</text>
</comment>
<evidence type="ECO:0000256" key="8">
    <source>
        <dbReference type="ARBA" id="ARBA00022982"/>
    </source>
</evidence>
<dbReference type="RefSeq" id="WP_116615116.1">
    <property type="nucleotide sequence ID" value="NZ_QEOB01000046.1"/>
</dbReference>
<feature type="transmembrane region" description="Helical" evidence="13">
    <location>
        <begin position="123"/>
        <end position="146"/>
    </location>
</feature>
<keyword evidence="7" id="KW-0479">Metal-binding</keyword>
<evidence type="ECO:0000256" key="6">
    <source>
        <dbReference type="ARBA" id="ARBA00022692"/>
    </source>
</evidence>
<feature type="domain" description="Cytochrome b561 bacterial/Ni-hydrogenase" evidence="14">
    <location>
        <begin position="44"/>
        <end position="209"/>
    </location>
</feature>
<comment type="caution">
    <text evidence="15">The sequence shown here is derived from an EMBL/GenBank/DDBJ whole genome shotgun (WGS) entry which is preliminary data.</text>
</comment>
<feature type="transmembrane region" description="Helical" evidence="13">
    <location>
        <begin position="83"/>
        <end position="103"/>
    </location>
</feature>
<reference evidence="15 16" key="1">
    <citation type="submission" date="2018-05" db="EMBL/GenBank/DDBJ databases">
        <title>Genomic Encyclopedia of Type Strains, Phase IV (KMG-V): Genome sequencing to study the core and pangenomes of soil and plant-associated prokaryotes.</title>
        <authorList>
            <person name="Whitman W."/>
        </authorList>
    </citation>
    <scope>NUCLEOTIDE SEQUENCE [LARGE SCALE GENOMIC DNA]</scope>
    <source>
        <strain evidence="15 16">SCZa-39</strain>
    </source>
</reference>
<evidence type="ECO:0000259" key="14">
    <source>
        <dbReference type="Pfam" id="PF01292"/>
    </source>
</evidence>
<dbReference type="SUPFAM" id="SSF81342">
    <property type="entry name" value="Transmembrane di-heme cytochromes"/>
    <property type="match status" value="1"/>
</dbReference>
<evidence type="ECO:0000256" key="1">
    <source>
        <dbReference type="ARBA" id="ARBA00001970"/>
    </source>
</evidence>
<dbReference type="InterPro" id="IPR052168">
    <property type="entry name" value="Cytochrome_b561_oxidase"/>
</dbReference>
<dbReference type="InterPro" id="IPR011577">
    <property type="entry name" value="Cyt_b561_bac/Ni-Hgenase"/>
</dbReference>
<keyword evidence="5" id="KW-0349">Heme</keyword>
<dbReference type="EMBL" id="QEOB01000046">
    <property type="protein sequence ID" value="PVX61027.1"/>
    <property type="molecule type" value="Genomic_DNA"/>
</dbReference>
<keyword evidence="3" id="KW-0813">Transport</keyword>
<keyword evidence="4" id="KW-1003">Cell membrane</keyword>
<dbReference type="Pfam" id="PF01292">
    <property type="entry name" value="Ni_hydr_CYTB"/>
    <property type="match status" value="1"/>
</dbReference>
<sequence>MNRMSQVAGRSGARAGSPQTLIAQNARFGLRNMQQPAGEADLVRYDGVARFFHWTFAVWIIYASVSGYSLLRIPNGPVHDFLSQINMSIGTVLIVLFPFRVGWKLIRTEPRALPDVSARQQSLARIVHAVIYVMIFAVLASGFLMVPNGYSFVGLVKIHTPFHKGPITDELFAVHRATCALLAGLVMLHLIAVIKHQLIARNDVLRRML</sequence>
<protein>
    <submittedName>
        <fullName evidence="15">Cytochrome b561</fullName>
    </submittedName>
</protein>
<evidence type="ECO:0000256" key="9">
    <source>
        <dbReference type="ARBA" id="ARBA00022989"/>
    </source>
</evidence>
<keyword evidence="10" id="KW-0408">Iron</keyword>
<evidence type="ECO:0000256" key="13">
    <source>
        <dbReference type="SAM" id="Phobius"/>
    </source>
</evidence>
<evidence type="ECO:0000313" key="16">
    <source>
        <dbReference type="Proteomes" id="UP000245712"/>
    </source>
</evidence>
<evidence type="ECO:0000256" key="12">
    <source>
        <dbReference type="ARBA" id="ARBA00037975"/>
    </source>
</evidence>
<keyword evidence="6 13" id="KW-0812">Transmembrane</keyword>
<evidence type="ECO:0000256" key="3">
    <source>
        <dbReference type="ARBA" id="ARBA00022448"/>
    </source>
</evidence>
<gene>
    <name evidence="15" type="ORF">C7402_1465</name>
</gene>
<keyword evidence="16" id="KW-1185">Reference proteome</keyword>
<keyword evidence="9 13" id="KW-1133">Transmembrane helix</keyword>
<evidence type="ECO:0000256" key="2">
    <source>
        <dbReference type="ARBA" id="ARBA00004651"/>
    </source>
</evidence>
<evidence type="ECO:0000256" key="7">
    <source>
        <dbReference type="ARBA" id="ARBA00022723"/>
    </source>
</evidence>
<feature type="transmembrane region" description="Helical" evidence="13">
    <location>
        <begin position="51"/>
        <end position="71"/>
    </location>
</feature>
<keyword evidence="11 13" id="KW-0472">Membrane</keyword>
<comment type="cofactor">
    <cofactor evidence="1">
        <name>heme b</name>
        <dbReference type="ChEBI" id="CHEBI:60344"/>
    </cofactor>
</comment>
<evidence type="ECO:0000256" key="5">
    <source>
        <dbReference type="ARBA" id="ARBA00022617"/>
    </source>
</evidence>
<proteinExistence type="inferred from homology"/>
<feature type="transmembrane region" description="Helical" evidence="13">
    <location>
        <begin position="173"/>
        <end position="194"/>
    </location>
</feature>
<dbReference type="InterPro" id="IPR016174">
    <property type="entry name" value="Di-haem_cyt_TM"/>
</dbReference>
<dbReference type="PANTHER" id="PTHR30529">
    <property type="entry name" value="CYTOCHROME B561"/>
    <property type="match status" value="1"/>
</dbReference>
<evidence type="ECO:0000256" key="11">
    <source>
        <dbReference type="ARBA" id="ARBA00023136"/>
    </source>
</evidence>
<keyword evidence="8" id="KW-0249">Electron transport</keyword>
<evidence type="ECO:0000313" key="15">
    <source>
        <dbReference type="EMBL" id="PVX61027.1"/>
    </source>
</evidence>
<organism evidence="15 16">
    <name type="scientific">Paraburkholderia unamae</name>
    <dbReference type="NCBI Taxonomy" id="219649"/>
    <lineage>
        <taxon>Bacteria</taxon>
        <taxon>Pseudomonadati</taxon>
        <taxon>Pseudomonadota</taxon>
        <taxon>Betaproteobacteria</taxon>
        <taxon>Burkholderiales</taxon>
        <taxon>Burkholderiaceae</taxon>
        <taxon>Paraburkholderia</taxon>
    </lineage>
</organism>